<feature type="region of interest" description="Disordered" evidence="1">
    <location>
        <begin position="27"/>
        <end position="56"/>
    </location>
</feature>
<organism evidence="4">
    <name type="scientific">Angiostrongylus costaricensis</name>
    <name type="common">Nematode worm</name>
    <dbReference type="NCBI Taxonomy" id="334426"/>
    <lineage>
        <taxon>Eukaryota</taxon>
        <taxon>Metazoa</taxon>
        <taxon>Ecdysozoa</taxon>
        <taxon>Nematoda</taxon>
        <taxon>Chromadorea</taxon>
        <taxon>Rhabditida</taxon>
        <taxon>Rhabditina</taxon>
        <taxon>Rhabditomorpha</taxon>
        <taxon>Strongyloidea</taxon>
        <taxon>Metastrongylidae</taxon>
        <taxon>Angiostrongylus</taxon>
    </lineage>
</organism>
<dbReference type="WBParaSite" id="ACOC_0001242301-mRNA-1">
    <property type="protein sequence ID" value="ACOC_0001242301-mRNA-1"/>
    <property type="gene ID" value="ACOC_0001242301"/>
</dbReference>
<name>A0A0R3Q0H5_ANGCS</name>
<reference evidence="2 3" key="2">
    <citation type="submission" date="2018-11" db="EMBL/GenBank/DDBJ databases">
        <authorList>
            <consortium name="Pathogen Informatics"/>
        </authorList>
    </citation>
    <scope>NUCLEOTIDE SEQUENCE [LARGE SCALE GENOMIC DNA]</scope>
    <source>
        <strain evidence="2 3">Costa Rica</strain>
    </source>
</reference>
<reference evidence="4" key="1">
    <citation type="submission" date="2017-02" db="UniProtKB">
        <authorList>
            <consortium name="WormBaseParasite"/>
        </authorList>
    </citation>
    <scope>IDENTIFICATION</scope>
</reference>
<feature type="compositionally biased region" description="Basic and acidic residues" evidence="1">
    <location>
        <begin position="43"/>
        <end position="56"/>
    </location>
</feature>
<evidence type="ECO:0000313" key="2">
    <source>
        <dbReference type="EMBL" id="VDM64009.1"/>
    </source>
</evidence>
<evidence type="ECO:0000313" key="3">
    <source>
        <dbReference type="Proteomes" id="UP000267027"/>
    </source>
</evidence>
<proteinExistence type="predicted"/>
<sequence>MSSSRSSGADLECCLHGRGCRAGTKQVNVEEEKQNEGEDEEEYAKSEGKKSSRKDQALERLARQLRYVEEFKERREKRREERARRREERRMSKQKHDLILPLVKLAYFVEDFVSEDRGANISFSFKRPLLKESKAVNSLKNVN</sequence>
<evidence type="ECO:0000256" key="1">
    <source>
        <dbReference type="SAM" id="MobiDB-lite"/>
    </source>
</evidence>
<gene>
    <name evidence="2" type="ORF">ACOC_LOCUS12424</name>
</gene>
<dbReference type="EMBL" id="UYYA01005031">
    <property type="protein sequence ID" value="VDM64009.1"/>
    <property type="molecule type" value="Genomic_DNA"/>
</dbReference>
<evidence type="ECO:0000313" key="4">
    <source>
        <dbReference type="WBParaSite" id="ACOC_0001242301-mRNA-1"/>
    </source>
</evidence>
<protein>
    <submittedName>
        <fullName evidence="2 4">Uncharacterized protein</fullName>
    </submittedName>
</protein>
<keyword evidence="3" id="KW-1185">Reference proteome</keyword>
<dbReference type="OrthoDB" id="5877720at2759"/>
<feature type="region of interest" description="Disordered" evidence="1">
    <location>
        <begin position="72"/>
        <end position="93"/>
    </location>
</feature>
<dbReference type="Proteomes" id="UP000267027">
    <property type="component" value="Unassembled WGS sequence"/>
</dbReference>
<dbReference type="AlphaFoldDB" id="A0A0R3Q0H5"/>
<accession>A0A0R3Q0H5</accession>